<feature type="compositionally biased region" description="Basic and acidic residues" evidence="1">
    <location>
        <begin position="21"/>
        <end position="31"/>
    </location>
</feature>
<reference evidence="2" key="1">
    <citation type="journal article" date="2022" name="Int. J. Mol. Sci.">
        <title>Draft Genome of Tanacetum Coccineum: Genomic Comparison of Closely Related Tanacetum-Family Plants.</title>
        <authorList>
            <person name="Yamashiro T."/>
            <person name="Shiraishi A."/>
            <person name="Nakayama K."/>
            <person name="Satake H."/>
        </authorList>
    </citation>
    <scope>NUCLEOTIDE SEQUENCE</scope>
</reference>
<comment type="caution">
    <text evidence="2">The sequence shown here is derived from an EMBL/GenBank/DDBJ whole genome shotgun (WGS) entry which is preliminary data.</text>
</comment>
<accession>A0ABQ4ZXM9</accession>
<evidence type="ECO:0000313" key="3">
    <source>
        <dbReference type="Proteomes" id="UP001151760"/>
    </source>
</evidence>
<keyword evidence="3" id="KW-1185">Reference proteome</keyword>
<dbReference type="Proteomes" id="UP001151760">
    <property type="component" value="Unassembled WGS sequence"/>
</dbReference>
<evidence type="ECO:0000313" key="2">
    <source>
        <dbReference type="EMBL" id="GJS94772.1"/>
    </source>
</evidence>
<proteinExistence type="predicted"/>
<protein>
    <submittedName>
        <fullName evidence="2">Uncharacterized protein</fullName>
    </submittedName>
</protein>
<feature type="region of interest" description="Disordered" evidence="1">
    <location>
        <begin position="1"/>
        <end position="47"/>
    </location>
</feature>
<organism evidence="2 3">
    <name type="scientific">Tanacetum coccineum</name>
    <dbReference type="NCBI Taxonomy" id="301880"/>
    <lineage>
        <taxon>Eukaryota</taxon>
        <taxon>Viridiplantae</taxon>
        <taxon>Streptophyta</taxon>
        <taxon>Embryophyta</taxon>
        <taxon>Tracheophyta</taxon>
        <taxon>Spermatophyta</taxon>
        <taxon>Magnoliopsida</taxon>
        <taxon>eudicotyledons</taxon>
        <taxon>Gunneridae</taxon>
        <taxon>Pentapetalae</taxon>
        <taxon>asterids</taxon>
        <taxon>campanulids</taxon>
        <taxon>Asterales</taxon>
        <taxon>Asteraceae</taxon>
        <taxon>Asteroideae</taxon>
        <taxon>Anthemideae</taxon>
        <taxon>Anthemidinae</taxon>
        <taxon>Tanacetum</taxon>
    </lineage>
</organism>
<evidence type="ECO:0000256" key="1">
    <source>
        <dbReference type="SAM" id="MobiDB-lite"/>
    </source>
</evidence>
<gene>
    <name evidence="2" type="ORF">Tco_0801740</name>
</gene>
<name>A0ABQ4ZXM9_9ASTR</name>
<dbReference type="EMBL" id="BQNB010011757">
    <property type="protein sequence ID" value="GJS94772.1"/>
    <property type="molecule type" value="Genomic_DNA"/>
</dbReference>
<sequence length="169" mass="19127">MARSGGITSLVPIRTAQPADHSLDAPSKSEEENSYEPIRRSRPRFCPENAPEVKNEVVYVSSHESADESVHTYIDVDNNRRRDETPRIEPFVNPAEQTLHTNFEKVFADESTLLVLLDRRHVEKGESCGVVYVPQCVLPGRCRVDSLMWCQEMMVYLAPPASQEENNAL</sequence>
<reference evidence="2" key="2">
    <citation type="submission" date="2022-01" db="EMBL/GenBank/DDBJ databases">
        <authorList>
            <person name="Yamashiro T."/>
            <person name="Shiraishi A."/>
            <person name="Satake H."/>
            <person name="Nakayama K."/>
        </authorList>
    </citation>
    <scope>NUCLEOTIDE SEQUENCE</scope>
</reference>